<evidence type="ECO:0000313" key="3">
    <source>
        <dbReference type="EMBL" id="MBC3516651.1"/>
    </source>
</evidence>
<feature type="transmembrane region" description="Helical" evidence="1">
    <location>
        <begin position="221"/>
        <end position="242"/>
    </location>
</feature>
<feature type="chain" id="PRO_5035232497" evidence="2">
    <location>
        <begin position="29"/>
        <end position="249"/>
    </location>
</feature>
<sequence>MGKVRRVATGMLLLLWCLLIAAQQPVWALEPQDPLFPDAGDVFRQLLFMGDCDAVWRQLQSDELAAPITDIPSYSQQILQVSRPLMDRRYDGQGDVLVPREQPLYALFLVGNDARGGPSGFVLYFTVDAGGRPKTKKIQPVKAPSTAEREFCWEQAGYGGDVWLLPYRDQVAVSAVNGQGERRYFLFSEDNGTGPLDLEQFNARLRAYYHPQQDRHTAPGWLGLVLVLFAILAAALAGHLWYRRRARHN</sequence>
<accession>A0A8J6IQL1</accession>
<evidence type="ECO:0000313" key="4">
    <source>
        <dbReference type="Proteomes" id="UP000597668"/>
    </source>
</evidence>
<dbReference type="RefSeq" id="WP_186488287.1">
    <property type="nucleotide sequence ID" value="NZ_JACOGI010000002.1"/>
</dbReference>
<proteinExistence type="predicted"/>
<keyword evidence="1" id="KW-0812">Transmembrane</keyword>
<keyword evidence="1" id="KW-1133">Transmembrane helix</keyword>
<gene>
    <name evidence="3" type="ORF">H8K20_09625</name>
</gene>
<dbReference type="EMBL" id="JACOGI010000002">
    <property type="protein sequence ID" value="MBC3516651.1"/>
    <property type="molecule type" value="Genomic_DNA"/>
</dbReference>
<keyword evidence="2" id="KW-0732">Signal</keyword>
<feature type="signal peptide" evidence="2">
    <location>
        <begin position="1"/>
        <end position="28"/>
    </location>
</feature>
<dbReference type="Proteomes" id="UP000597668">
    <property type="component" value="Unassembled WGS sequence"/>
</dbReference>
<protein>
    <submittedName>
        <fullName evidence="3">Uncharacterized protein</fullName>
    </submittedName>
</protein>
<name>A0A8J6IQL1_9FIRM</name>
<evidence type="ECO:0000256" key="2">
    <source>
        <dbReference type="SAM" id="SignalP"/>
    </source>
</evidence>
<keyword evidence="4" id="KW-1185">Reference proteome</keyword>
<keyword evidence="1" id="KW-0472">Membrane</keyword>
<comment type="caution">
    <text evidence="3">The sequence shown here is derived from an EMBL/GenBank/DDBJ whole genome shotgun (WGS) entry which is preliminary data.</text>
</comment>
<dbReference type="AlphaFoldDB" id="A0A8J6IQL1"/>
<evidence type="ECO:0000256" key="1">
    <source>
        <dbReference type="SAM" id="Phobius"/>
    </source>
</evidence>
<organism evidence="3 4">
    <name type="scientific">Neobittarella massiliensis</name>
    <name type="common">ex Bilen et al. 2018</name>
    <dbReference type="NCBI Taxonomy" id="2041842"/>
    <lineage>
        <taxon>Bacteria</taxon>
        <taxon>Bacillati</taxon>
        <taxon>Bacillota</taxon>
        <taxon>Clostridia</taxon>
        <taxon>Eubacteriales</taxon>
        <taxon>Oscillospiraceae</taxon>
        <taxon>Neobittarella (ex Bilen et al. 2018)</taxon>
    </lineage>
</organism>
<reference evidence="3" key="1">
    <citation type="submission" date="2020-08" db="EMBL/GenBank/DDBJ databases">
        <authorList>
            <person name="Liu C."/>
            <person name="Sun Q."/>
        </authorList>
    </citation>
    <scope>NUCLEOTIDE SEQUENCE</scope>
    <source>
        <strain evidence="3">NSJ-65</strain>
    </source>
</reference>